<evidence type="ECO:0008006" key="3">
    <source>
        <dbReference type="Google" id="ProtNLM"/>
    </source>
</evidence>
<keyword evidence="2" id="KW-1185">Reference proteome</keyword>
<comment type="caution">
    <text evidence="1">The sequence shown here is derived from an EMBL/GenBank/DDBJ whole genome shotgun (WGS) entry which is preliminary data.</text>
</comment>
<dbReference type="Proteomes" id="UP001159363">
    <property type="component" value="Chromosome X"/>
</dbReference>
<dbReference type="Pfam" id="PF14223">
    <property type="entry name" value="Retrotran_gag_2"/>
    <property type="match status" value="1"/>
</dbReference>
<accession>A0ABQ9HR78</accession>
<name>A0ABQ9HR78_9NEOP</name>
<gene>
    <name evidence="1" type="ORF">PR048_013088</name>
</gene>
<proteinExistence type="predicted"/>
<protein>
    <recommendedName>
        <fullName evidence="3">Retrovirus-related Pol polyprotein from transposon TNT 1-94</fullName>
    </recommendedName>
</protein>
<reference evidence="1 2" key="1">
    <citation type="submission" date="2023-02" db="EMBL/GenBank/DDBJ databases">
        <title>LHISI_Scaffold_Assembly.</title>
        <authorList>
            <person name="Stuart O.P."/>
            <person name="Cleave R."/>
            <person name="Magrath M.J.L."/>
            <person name="Mikheyev A.S."/>
        </authorList>
    </citation>
    <scope>NUCLEOTIDE SEQUENCE [LARGE SCALE GENOMIC DNA]</scope>
    <source>
        <strain evidence="1">Daus_M_001</strain>
        <tissue evidence="1">Leg muscle</tissue>
    </source>
</reference>
<dbReference type="EMBL" id="JARBHB010000004">
    <property type="protein sequence ID" value="KAJ8886876.1"/>
    <property type="molecule type" value="Genomic_DNA"/>
</dbReference>
<evidence type="ECO:0000313" key="1">
    <source>
        <dbReference type="EMBL" id="KAJ8886876.1"/>
    </source>
</evidence>
<organism evidence="1 2">
    <name type="scientific">Dryococelus australis</name>
    <dbReference type="NCBI Taxonomy" id="614101"/>
    <lineage>
        <taxon>Eukaryota</taxon>
        <taxon>Metazoa</taxon>
        <taxon>Ecdysozoa</taxon>
        <taxon>Arthropoda</taxon>
        <taxon>Hexapoda</taxon>
        <taxon>Insecta</taxon>
        <taxon>Pterygota</taxon>
        <taxon>Neoptera</taxon>
        <taxon>Polyneoptera</taxon>
        <taxon>Phasmatodea</taxon>
        <taxon>Verophasmatodea</taxon>
        <taxon>Anareolatae</taxon>
        <taxon>Phasmatidae</taxon>
        <taxon>Eurycanthinae</taxon>
        <taxon>Dryococelus</taxon>
    </lineage>
</organism>
<sequence>MESNLRMYWKLTVRFIIVQCITNRHIEYVKDAKSAFEMICLKNVFERNSILSKLYVRRQLLSLKCKMGTDLEEHFQQFDRLI</sequence>
<evidence type="ECO:0000313" key="2">
    <source>
        <dbReference type="Proteomes" id="UP001159363"/>
    </source>
</evidence>